<accession>A0A2U1NH18</accession>
<dbReference type="Proteomes" id="UP000245207">
    <property type="component" value="Unassembled WGS sequence"/>
</dbReference>
<proteinExistence type="predicted"/>
<dbReference type="AlphaFoldDB" id="A0A2U1NH18"/>
<keyword evidence="2" id="KW-1185">Reference proteome</keyword>
<name>A0A2U1NH18_ARTAN</name>
<evidence type="ECO:0000313" key="1">
    <source>
        <dbReference type="EMBL" id="PWA72817.1"/>
    </source>
</evidence>
<sequence>MGGSCKFGHTSCWVEVLGASVSSTVTCSQDLTRSGCVGNRHMRSMEQPLACPTTFRFLERMVNAVNQLRGHHHRIRTRKLVIIGSTISSDAILLKSENVFDISVSSYDIRESLIWNLISFLTLSKMAATGSSNLISKDTGKMVVRQGENISIRGLKPTPRSKIIEATKYWKWVTRNVSQPERIGFCSMLLYRQVSGFVLAVAQT</sequence>
<dbReference type="EMBL" id="PKPP01002837">
    <property type="protein sequence ID" value="PWA72817.1"/>
    <property type="molecule type" value="Genomic_DNA"/>
</dbReference>
<protein>
    <submittedName>
        <fullName evidence="1">Uncharacterized protein</fullName>
    </submittedName>
</protein>
<evidence type="ECO:0000313" key="2">
    <source>
        <dbReference type="Proteomes" id="UP000245207"/>
    </source>
</evidence>
<comment type="caution">
    <text evidence="1">The sequence shown here is derived from an EMBL/GenBank/DDBJ whole genome shotgun (WGS) entry which is preliminary data.</text>
</comment>
<gene>
    <name evidence="1" type="ORF">CTI12_AA266390</name>
</gene>
<organism evidence="1 2">
    <name type="scientific">Artemisia annua</name>
    <name type="common">Sweet wormwood</name>
    <dbReference type="NCBI Taxonomy" id="35608"/>
    <lineage>
        <taxon>Eukaryota</taxon>
        <taxon>Viridiplantae</taxon>
        <taxon>Streptophyta</taxon>
        <taxon>Embryophyta</taxon>
        <taxon>Tracheophyta</taxon>
        <taxon>Spermatophyta</taxon>
        <taxon>Magnoliopsida</taxon>
        <taxon>eudicotyledons</taxon>
        <taxon>Gunneridae</taxon>
        <taxon>Pentapetalae</taxon>
        <taxon>asterids</taxon>
        <taxon>campanulids</taxon>
        <taxon>Asterales</taxon>
        <taxon>Asteraceae</taxon>
        <taxon>Asteroideae</taxon>
        <taxon>Anthemideae</taxon>
        <taxon>Artemisiinae</taxon>
        <taxon>Artemisia</taxon>
    </lineage>
</organism>
<reference evidence="1 2" key="1">
    <citation type="journal article" date="2018" name="Mol. Plant">
        <title>The genome of Artemisia annua provides insight into the evolution of Asteraceae family and artemisinin biosynthesis.</title>
        <authorList>
            <person name="Shen Q."/>
            <person name="Zhang L."/>
            <person name="Liao Z."/>
            <person name="Wang S."/>
            <person name="Yan T."/>
            <person name="Shi P."/>
            <person name="Liu M."/>
            <person name="Fu X."/>
            <person name="Pan Q."/>
            <person name="Wang Y."/>
            <person name="Lv Z."/>
            <person name="Lu X."/>
            <person name="Zhang F."/>
            <person name="Jiang W."/>
            <person name="Ma Y."/>
            <person name="Chen M."/>
            <person name="Hao X."/>
            <person name="Li L."/>
            <person name="Tang Y."/>
            <person name="Lv G."/>
            <person name="Zhou Y."/>
            <person name="Sun X."/>
            <person name="Brodelius P.E."/>
            <person name="Rose J.K.C."/>
            <person name="Tang K."/>
        </authorList>
    </citation>
    <scope>NUCLEOTIDE SEQUENCE [LARGE SCALE GENOMIC DNA]</scope>
    <source>
        <strain evidence="2">cv. Huhao1</strain>
        <tissue evidence="1">Leaf</tissue>
    </source>
</reference>